<feature type="region of interest" description="Disordered" evidence="7">
    <location>
        <begin position="102"/>
        <end position="121"/>
    </location>
</feature>
<dbReference type="Pfam" id="PF21082">
    <property type="entry name" value="MS_channel_3rd"/>
    <property type="match status" value="1"/>
</dbReference>
<dbReference type="SUPFAM" id="SSF82689">
    <property type="entry name" value="Mechanosensitive channel protein MscS (YggB), C-terminal domain"/>
    <property type="match status" value="1"/>
</dbReference>
<dbReference type="Proteomes" id="UP000325255">
    <property type="component" value="Unassembled WGS sequence"/>
</dbReference>
<dbReference type="Gene3D" id="1.10.287.1260">
    <property type="match status" value="1"/>
</dbReference>
<proteinExistence type="inferred from homology"/>
<dbReference type="SUPFAM" id="SSF82861">
    <property type="entry name" value="Mechanosensitive channel protein MscS (YggB), transmembrane region"/>
    <property type="match status" value="1"/>
</dbReference>
<evidence type="ECO:0000259" key="10">
    <source>
        <dbReference type="Pfam" id="PF00924"/>
    </source>
</evidence>
<organism evidence="14 15">
    <name type="scientific">Rhodovastum atsumiense</name>
    <dbReference type="NCBI Taxonomy" id="504468"/>
    <lineage>
        <taxon>Bacteria</taxon>
        <taxon>Pseudomonadati</taxon>
        <taxon>Pseudomonadota</taxon>
        <taxon>Alphaproteobacteria</taxon>
        <taxon>Acetobacterales</taxon>
        <taxon>Acetobacteraceae</taxon>
        <taxon>Rhodovastum</taxon>
    </lineage>
</organism>
<keyword evidence="5 8" id="KW-1133">Transmembrane helix</keyword>
<comment type="subcellular location">
    <subcellularLocation>
        <location evidence="1">Cell membrane</location>
        <topology evidence="1">Multi-pass membrane protein</topology>
    </subcellularLocation>
</comment>
<dbReference type="InterPro" id="IPR010920">
    <property type="entry name" value="LSM_dom_sf"/>
</dbReference>
<dbReference type="InterPro" id="IPR057485">
    <property type="entry name" value="YbiO-like_TM1"/>
</dbReference>
<feature type="transmembrane region" description="Helical" evidence="8">
    <location>
        <begin position="545"/>
        <end position="570"/>
    </location>
</feature>
<dbReference type="InterPro" id="IPR023408">
    <property type="entry name" value="MscS_beta-dom_sf"/>
</dbReference>
<feature type="region of interest" description="Disordered" evidence="7">
    <location>
        <begin position="227"/>
        <end position="248"/>
    </location>
</feature>
<feature type="region of interest" description="Disordered" evidence="7">
    <location>
        <begin position="67"/>
        <end position="95"/>
    </location>
</feature>
<feature type="transmembrane region" description="Helical" evidence="8">
    <location>
        <begin position="501"/>
        <end position="525"/>
    </location>
</feature>
<dbReference type="PANTHER" id="PTHR30460:SF0">
    <property type="entry name" value="MODERATE CONDUCTANCE MECHANOSENSITIVE CHANNEL YBIO"/>
    <property type="match status" value="1"/>
</dbReference>
<keyword evidence="15" id="KW-1185">Reference proteome</keyword>
<feature type="transmembrane region" description="Helical" evidence="8">
    <location>
        <begin position="425"/>
        <end position="446"/>
    </location>
</feature>
<feature type="chain" id="PRO_5024361397" evidence="9">
    <location>
        <begin position="20"/>
        <end position="826"/>
    </location>
</feature>
<dbReference type="Pfam" id="PF21088">
    <property type="entry name" value="MS_channel_1st"/>
    <property type="match status" value="1"/>
</dbReference>
<dbReference type="InterPro" id="IPR006685">
    <property type="entry name" value="MscS_channel_2nd"/>
</dbReference>
<keyword evidence="9" id="KW-0732">Signal</keyword>
<feature type="transmembrane region" description="Helical" evidence="8">
    <location>
        <begin position="190"/>
        <end position="209"/>
    </location>
</feature>
<evidence type="ECO:0000256" key="7">
    <source>
        <dbReference type="SAM" id="MobiDB-lite"/>
    </source>
</evidence>
<dbReference type="PANTHER" id="PTHR30460">
    <property type="entry name" value="MODERATE CONDUCTANCE MECHANOSENSITIVE CHANNEL YBIO"/>
    <property type="match status" value="1"/>
</dbReference>
<evidence type="ECO:0000256" key="1">
    <source>
        <dbReference type="ARBA" id="ARBA00004651"/>
    </source>
</evidence>
<reference evidence="14 15" key="1">
    <citation type="submission" date="2019-09" db="EMBL/GenBank/DDBJ databases">
        <title>Genome sequence of Rhodovastum atsumiense, a diverse member of the Acetobacteraceae family of non-sulfur purple photosynthetic bacteria.</title>
        <authorList>
            <person name="Meyer T."/>
            <person name="Kyndt J."/>
        </authorList>
    </citation>
    <scope>NUCLEOTIDE SEQUENCE [LARGE SCALE GENOMIC DNA]</scope>
    <source>
        <strain evidence="14 15">DSM 21279</strain>
    </source>
</reference>
<keyword evidence="3" id="KW-1003">Cell membrane</keyword>
<dbReference type="OrthoDB" id="9814206at2"/>
<feature type="domain" description="Moderate conductance mechanosensitive channel YbiO-like transmembrane helix 1" evidence="13">
    <location>
        <begin position="462"/>
        <end position="535"/>
    </location>
</feature>
<dbReference type="AlphaFoldDB" id="A0A5M6IY55"/>
<feature type="compositionally biased region" description="Low complexity" evidence="7">
    <location>
        <begin position="67"/>
        <end position="86"/>
    </location>
</feature>
<feature type="transmembrane region" description="Helical" evidence="8">
    <location>
        <begin position="306"/>
        <end position="329"/>
    </location>
</feature>
<feature type="compositionally biased region" description="Pro residues" evidence="7">
    <location>
        <begin position="102"/>
        <end position="117"/>
    </location>
</feature>
<evidence type="ECO:0000256" key="9">
    <source>
        <dbReference type="SAM" id="SignalP"/>
    </source>
</evidence>
<keyword evidence="4 8" id="KW-0812">Transmembrane</keyword>
<dbReference type="InterPro" id="IPR011014">
    <property type="entry name" value="MscS_channel_TM-2"/>
</dbReference>
<feature type="transmembrane region" description="Helical" evidence="8">
    <location>
        <begin position="458"/>
        <end position="480"/>
    </location>
</feature>
<dbReference type="EMBL" id="VWPK01000007">
    <property type="protein sequence ID" value="KAA5613286.1"/>
    <property type="molecule type" value="Genomic_DNA"/>
</dbReference>
<dbReference type="SUPFAM" id="SSF50182">
    <property type="entry name" value="Sm-like ribonucleoproteins"/>
    <property type="match status" value="1"/>
</dbReference>
<evidence type="ECO:0000256" key="4">
    <source>
        <dbReference type="ARBA" id="ARBA00022692"/>
    </source>
</evidence>
<evidence type="ECO:0000256" key="6">
    <source>
        <dbReference type="ARBA" id="ARBA00023136"/>
    </source>
</evidence>
<sequence>MILALLLLASALAPGAALAQAPAPVQRQQPALSRAQAESALEVLRDDGRRAQFINVLEAIARAAPPAAPASAPASPAPAQAAAGDPASPPPDLVVLEETAAPPPEAAAPGKPPPAAPAAPAAPAEAPALAIPLAPDSVAAQLLTDASEHLSQIIDDVATSAQAAGDIAVIGDWVARLATDAQRQRQLLAVGWRLLLVLSISLGAEYLIARALRRPARALANRAPSLSGLSGAGAGAEEDSDGAEPPVTSSRRAPVLLLLRRLPYAFGRLVLELVPLLVVLITLVLLETAGTLRAGSTLIDSNTTRRVLLMVLQSYIVCRVTVALVRFLVAPGTPRLRLLPVPEDSAGYTVRWTRRLAGVAVFGYAFAEIGLLFGMYRNAYDGMMKLLSLAVLVCLVIIVLQCRGTVAARLRAAPGGALAGLRNRLASIWHVAAISYFLALWLVWAFEVPNGFTRLLRVVASAVVIALLVRLLVAVTHGALERAVTVSPTTTVRHPLLEPRLRSYLPVARAVTTLLITLLGGVGLFQAWGFDAIGWFSSRSLGGRLLGSIGTIFTTLVVALVVWEAVNIGIQRHLARLAREAQAARSARLRTLLPMLRTTLLVGICVVSGLMILSEIGVNIAPLLAGAGVVGLAIGFGSQKLVQDIITGLFLLLENAMQVGDVVSLAGMNGTVEALSVRAIRLRALDGSVHIIPFSAVTTVTNMTRDFGYAVVDVNVGLNEDLDQVADLVRQVAKEMREEPRWESAIRDDLDVLGIEKFIDTACVLRTRIKTVPGQRWAVGRELNRRIKIRFDELAVESPWTSYRVLSGAPQPQSRVRLAEDLTGNG</sequence>
<feature type="domain" description="Mechanosensitive ion channel MscS" evidence="10">
    <location>
        <begin position="641"/>
        <end position="705"/>
    </location>
</feature>
<dbReference type="GO" id="GO:0008381">
    <property type="term" value="F:mechanosensitive monoatomic ion channel activity"/>
    <property type="evidence" value="ECO:0007669"/>
    <property type="project" value="InterPro"/>
</dbReference>
<feature type="transmembrane region" description="Helical" evidence="8">
    <location>
        <begin position="269"/>
        <end position="286"/>
    </location>
</feature>
<accession>A0A5M6IY55</accession>
<dbReference type="InterPro" id="IPR045276">
    <property type="entry name" value="YbiO_bact"/>
</dbReference>
<evidence type="ECO:0000313" key="15">
    <source>
        <dbReference type="Proteomes" id="UP000325255"/>
    </source>
</evidence>
<dbReference type="InterPro" id="IPR049278">
    <property type="entry name" value="MS_channel_C"/>
</dbReference>
<protein>
    <submittedName>
        <fullName evidence="14">Mechanosensitive ion channel</fullName>
    </submittedName>
</protein>
<evidence type="ECO:0000256" key="8">
    <source>
        <dbReference type="SAM" id="Phobius"/>
    </source>
</evidence>
<evidence type="ECO:0000259" key="12">
    <source>
        <dbReference type="Pfam" id="PF21088"/>
    </source>
</evidence>
<name>A0A5M6IY55_9PROT</name>
<keyword evidence="6 8" id="KW-0472">Membrane</keyword>
<feature type="transmembrane region" description="Helical" evidence="8">
    <location>
        <begin position="382"/>
        <end position="404"/>
    </location>
</feature>
<evidence type="ECO:0000259" key="13">
    <source>
        <dbReference type="Pfam" id="PF25392"/>
    </source>
</evidence>
<feature type="domain" description="Mechanosensitive ion channel transmembrane helices 2/3" evidence="12">
    <location>
        <begin position="599"/>
        <end position="639"/>
    </location>
</feature>
<feature type="domain" description="Mechanosensitive ion channel MscS C-terminal" evidence="11">
    <location>
        <begin position="711"/>
        <end position="793"/>
    </location>
</feature>
<dbReference type="InterPro" id="IPR011066">
    <property type="entry name" value="MscS_channel_C_sf"/>
</dbReference>
<feature type="signal peptide" evidence="9">
    <location>
        <begin position="1"/>
        <end position="19"/>
    </location>
</feature>
<dbReference type="Pfam" id="PF00924">
    <property type="entry name" value="MS_channel_2nd"/>
    <property type="match status" value="1"/>
</dbReference>
<dbReference type="RefSeq" id="WP_150039811.1">
    <property type="nucleotide sequence ID" value="NZ_OW485601.1"/>
</dbReference>
<feature type="transmembrane region" description="Helical" evidence="8">
    <location>
        <begin position="356"/>
        <end position="376"/>
    </location>
</feature>
<feature type="transmembrane region" description="Helical" evidence="8">
    <location>
        <begin position="619"/>
        <end position="637"/>
    </location>
</feature>
<comment type="similarity">
    <text evidence="2">Belongs to the MscS (TC 1.A.23) family.</text>
</comment>
<evidence type="ECO:0000313" key="14">
    <source>
        <dbReference type="EMBL" id="KAA5613286.1"/>
    </source>
</evidence>
<evidence type="ECO:0000256" key="5">
    <source>
        <dbReference type="ARBA" id="ARBA00022989"/>
    </source>
</evidence>
<comment type="caution">
    <text evidence="14">The sequence shown here is derived from an EMBL/GenBank/DDBJ whole genome shotgun (WGS) entry which is preliminary data.</text>
</comment>
<dbReference type="Gene3D" id="3.30.70.100">
    <property type="match status" value="1"/>
</dbReference>
<evidence type="ECO:0000256" key="3">
    <source>
        <dbReference type="ARBA" id="ARBA00022475"/>
    </source>
</evidence>
<dbReference type="Pfam" id="PF25392">
    <property type="entry name" value="MS_channel_TM1"/>
    <property type="match status" value="1"/>
</dbReference>
<dbReference type="GO" id="GO:0005886">
    <property type="term" value="C:plasma membrane"/>
    <property type="evidence" value="ECO:0007669"/>
    <property type="project" value="UniProtKB-SubCell"/>
</dbReference>
<dbReference type="Gene3D" id="2.30.30.60">
    <property type="match status" value="1"/>
</dbReference>
<feature type="transmembrane region" description="Helical" evidence="8">
    <location>
        <begin position="591"/>
        <end position="613"/>
    </location>
</feature>
<evidence type="ECO:0000259" key="11">
    <source>
        <dbReference type="Pfam" id="PF21082"/>
    </source>
</evidence>
<dbReference type="InterPro" id="IPR049142">
    <property type="entry name" value="MS_channel_1st"/>
</dbReference>
<evidence type="ECO:0000256" key="2">
    <source>
        <dbReference type="ARBA" id="ARBA00008017"/>
    </source>
</evidence>
<gene>
    <name evidence="14" type="ORF">F1189_06240</name>
</gene>